<dbReference type="Gene3D" id="2.70.98.10">
    <property type="match status" value="1"/>
</dbReference>
<dbReference type="GO" id="GO:0004034">
    <property type="term" value="F:aldose 1-epimerase activity"/>
    <property type="evidence" value="ECO:0007669"/>
    <property type="project" value="TreeGrafter"/>
</dbReference>
<comment type="similarity">
    <text evidence="1">Belongs to the aldose epimerase family.</text>
</comment>
<dbReference type="Pfam" id="PF01263">
    <property type="entry name" value="Aldose_epim"/>
    <property type="match status" value="1"/>
</dbReference>
<sequence length="338" mass="35949">MAALTPGLYPFGHRPDGREVKRIVISDGRLGAAILTQGAILQDVRLAGVDHGLAIGTDTLEPYLSAMRSCGSLIGPVINRISGGATEIGGQRVEFERNQDGRHTRHSGEAGTQNALWQIAERDDVSVTLELNLPDGAGGFPGNRAVAARYALVAEGVLEMRVAVTTDRDTIVNFANHGYWNLDGSDTYDGHHLQVAADRACVMGPDSLVTGEIEPVAGGPLDFRAGRVLHPGRDPRLDVNLCLADQRRALTEILTLTGRSGVSMTVSTTEPGVQLYDAANFADGGAPGHDGRANPAFCGLAIEPQGWPDACNHPHFPSIRLAAGRSVEQVTQWRFEGP</sequence>
<evidence type="ECO:0000256" key="1">
    <source>
        <dbReference type="ARBA" id="ARBA00006206"/>
    </source>
</evidence>
<name>A0A8J6Z646_9RHOB</name>
<evidence type="ECO:0000313" key="4">
    <source>
        <dbReference type="EMBL" id="MBE3638499.1"/>
    </source>
</evidence>
<accession>A0A8J6Z646</accession>
<dbReference type="InterPro" id="IPR011013">
    <property type="entry name" value="Gal_mutarotase_sf_dom"/>
</dbReference>
<dbReference type="GO" id="GO:0006006">
    <property type="term" value="P:glucose metabolic process"/>
    <property type="evidence" value="ECO:0007669"/>
    <property type="project" value="TreeGrafter"/>
</dbReference>
<keyword evidence="2" id="KW-0413">Isomerase</keyword>
<keyword evidence="3" id="KW-0119">Carbohydrate metabolism</keyword>
<organism evidence="4 5">
    <name type="scientific">Mangrovicoccus algicola</name>
    <dbReference type="NCBI Taxonomy" id="2771008"/>
    <lineage>
        <taxon>Bacteria</taxon>
        <taxon>Pseudomonadati</taxon>
        <taxon>Pseudomonadota</taxon>
        <taxon>Alphaproteobacteria</taxon>
        <taxon>Rhodobacterales</taxon>
        <taxon>Paracoccaceae</taxon>
        <taxon>Mangrovicoccus</taxon>
    </lineage>
</organism>
<evidence type="ECO:0000256" key="3">
    <source>
        <dbReference type="ARBA" id="ARBA00023277"/>
    </source>
</evidence>
<dbReference type="RefSeq" id="WP_193182138.1">
    <property type="nucleotide sequence ID" value="NZ_JACVXA010000023.1"/>
</dbReference>
<dbReference type="PANTHER" id="PTHR10091">
    <property type="entry name" value="ALDOSE-1-EPIMERASE"/>
    <property type="match status" value="1"/>
</dbReference>
<gene>
    <name evidence="4" type="ORF">ICN82_09820</name>
</gene>
<dbReference type="AlphaFoldDB" id="A0A8J6Z646"/>
<dbReference type="PANTHER" id="PTHR10091:SF49">
    <property type="entry name" value="ALDOSE 1-EPIMERASE"/>
    <property type="match status" value="1"/>
</dbReference>
<evidence type="ECO:0000313" key="5">
    <source>
        <dbReference type="Proteomes" id="UP000609121"/>
    </source>
</evidence>
<proteinExistence type="inferred from homology"/>
<dbReference type="EMBL" id="JACVXA010000023">
    <property type="protein sequence ID" value="MBE3638499.1"/>
    <property type="molecule type" value="Genomic_DNA"/>
</dbReference>
<dbReference type="GO" id="GO:0033499">
    <property type="term" value="P:galactose catabolic process via UDP-galactose, Leloir pathway"/>
    <property type="evidence" value="ECO:0007669"/>
    <property type="project" value="TreeGrafter"/>
</dbReference>
<reference evidence="4" key="1">
    <citation type="submission" date="2020-09" db="EMBL/GenBank/DDBJ databases">
        <title>A novel bacterium of genus Mangrovicoccus, isolated from South China Sea.</title>
        <authorList>
            <person name="Huang H."/>
            <person name="Mo K."/>
            <person name="Hu Y."/>
        </authorList>
    </citation>
    <scope>NUCLEOTIDE SEQUENCE</scope>
    <source>
        <strain evidence="4">HB182678</strain>
    </source>
</reference>
<keyword evidence="5" id="KW-1185">Reference proteome</keyword>
<protein>
    <submittedName>
        <fullName evidence="4">Galactose mutarotase</fullName>
    </submittedName>
</protein>
<dbReference type="CDD" id="cd09019">
    <property type="entry name" value="galactose_mutarotase_like"/>
    <property type="match status" value="1"/>
</dbReference>
<dbReference type="Proteomes" id="UP000609121">
    <property type="component" value="Unassembled WGS sequence"/>
</dbReference>
<dbReference type="InterPro" id="IPR008183">
    <property type="entry name" value="Aldose_1/G6P_1-epimerase"/>
</dbReference>
<dbReference type="InterPro" id="IPR047215">
    <property type="entry name" value="Galactose_mutarotase-like"/>
</dbReference>
<evidence type="ECO:0000256" key="2">
    <source>
        <dbReference type="ARBA" id="ARBA00023235"/>
    </source>
</evidence>
<dbReference type="GO" id="GO:0030246">
    <property type="term" value="F:carbohydrate binding"/>
    <property type="evidence" value="ECO:0007669"/>
    <property type="project" value="InterPro"/>
</dbReference>
<dbReference type="InterPro" id="IPR014718">
    <property type="entry name" value="GH-type_carb-bd"/>
</dbReference>
<dbReference type="SUPFAM" id="SSF74650">
    <property type="entry name" value="Galactose mutarotase-like"/>
    <property type="match status" value="1"/>
</dbReference>
<comment type="caution">
    <text evidence="4">The sequence shown here is derived from an EMBL/GenBank/DDBJ whole genome shotgun (WGS) entry which is preliminary data.</text>
</comment>